<dbReference type="PROSITE" id="PS51900">
    <property type="entry name" value="CB"/>
    <property type="match status" value="1"/>
</dbReference>
<feature type="domain" description="Core-binding (CB)" evidence="7">
    <location>
        <begin position="70"/>
        <end position="151"/>
    </location>
</feature>
<evidence type="ECO:0000256" key="4">
    <source>
        <dbReference type="ARBA" id="ARBA00023172"/>
    </source>
</evidence>
<evidence type="ECO:0000256" key="2">
    <source>
        <dbReference type="ARBA" id="ARBA00022908"/>
    </source>
</evidence>
<dbReference type="InterPro" id="IPR050808">
    <property type="entry name" value="Phage_Integrase"/>
</dbReference>
<keyword evidence="3 5" id="KW-0238">DNA-binding</keyword>
<dbReference type="InterPro" id="IPR002104">
    <property type="entry name" value="Integrase_catalytic"/>
</dbReference>
<dbReference type="RefSeq" id="WP_311631760.1">
    <property type="nucleotide sequence ID" value="NZ_JAVREN010000026.1"/>
</dbReference>
<dbReference type="InterPro" id="IPR044068">
    <property type="entry name" value="CB"/>
</dbReference>
<keyword evidence="9" id="KW-1185">Reference proteome</keyword>
<evidence type="ECO:0000313" key="8">
    <source>
        <dbReference type="EMBL" id="MDT0308819.1"/>
    </source>
</evidence>
<dbReference type="PANTHER" id="PTHR30629">
    <property type="entry name" value="PROPHAGE INTEGRASE"/>
    <property type="match status" value="1"/>
</dbReference>
<dbReference type="EMBL" id="JAVREN010000026">
    <property type="protein sequence ID" value="MDT0308819.1"/>
    <property type="molecule type" value="Genomic_DNA"/>
</dbReference>
<dbReference type="Gene3D" id="1.10.443.10">
    <property type="entry name" value="Intergrase catalytic core"/>
    <property type="match status" value="1"/>
</dbReference>
<name>A0ABU2LB91_9ACTN</name>
<evidence type="ECO:0000256" key="1">
    <source>
        <dbReference type="ARBA" id="ARBA00008857"/>
    </source>
</evidence>
<dbReference type="CDD" id="cd01189">
    <property type="entry name" value="INT_ICEBs1_C_like"/>
    <property type="match status" value="1"/>
</dbReference>
<dbReference type="Gene3D" id="1.10.150.130">
    <property type="match status" value="1"/>
</dbReference>
<proteinExistence type="inferred from homology"/>
<evidence type="ECO:0000256" key="3">
    <source>
        <dbReference type="ARBA" id="ARBA00023125"/>
    </source>
</evidence>
<dbReference type="InterPro" id="IPR011010">
    <property type="entry name" value="DNA_brk_join_enz"/>
</dbReference>
<organism evidence="8 9">
    <name type="scientific">Streptomyces boetiae</name>
    <dbReference type="NCBI Taxonomy" id="3075541"/>
    <lineage>
        <taxon>Bacteria</taxon>
        <taxon>Bacillati</taxon>
        <taxon>Actinomycetota</taxon>
        <taxon>Actinomycetes</taxon>
        <taxon>Kitasatosporales</taxon>
        <taxon>Streptomycetaceae</taxon>
        <taxon>Streptomyces</taxon>
    </lineage>
</organism>
<dbReference type="InterPro" id="IPR013762">
    <property type="entry name" value="Integrase-like_cat_sf"/>
</dbReference>
<dbReference type="SUPFAM" id="SSF56349">
    <property type="entry name" value="DNA breaking-rejoining enzymes"/>
    <property type="match status" value="1"/>
</dbReference>
<feature type="domain" description="Tyr recombinase" evidence="6">
    <location>
        <begin position="173"/>
        <end position="378"/>
    </location>
</feature>
<sequence length="387" mass="42961">MTKRRSRGDGGLHWDAKRERWIATASLGYNAAGKRIVKRGSGRTKTEAKAKLKEVLRDYEDGLAIAPTGYTVADAVHDWLAYGLADLDAGTVTKNRILCETHVIPALGARKLRDLSADDVDKWLAEKARTLSTSTLRMIRSCLNRAVKRAMARDKVKRNVVELCSVPTGQPGRPSKALTFAQADAVLRAAEDSALHAYIVASLLTGARTEELRALTWDHVDLEGKPDAAPEIPPHIAVWRSVRTSGDTKTRRSRRTLALPARCVEALVKHHQEQQEARRRAGERWHERGLVFASEVGTALDAANVRRAFRRVLVRAGLTAGEWTPRELRHSFVSLLSDHGVPADKIALLVGHNTSKTTEVVYRHQIRPVIQTGAVVMDRIFRSEREA</sequence>
<protein>
    <submittedName>
        <fullName evidence="8">Site-specific integrase</fullName>
    </submittedName>
</protein>
<dbReference type="Pfam" id="PF00589">
    <property type="entry name" value="Phage_integrase"/>
    <property type="match status" value="1"/>
</dbReference>
<dbReference type="PROSITE" id="PS51898">
    <property type="entry name" value="TYR_RECOMBINASE"/>
    <property type="match status" value="1"/>
</dbReference>
<gene>
    <name evidence="8" type="ORF">RM780_17900</name>
</gene>
<comment type="similarity">
    <text evidence="1">Belongs to the 'phage' integrase family.</text>
</comment>
<dbReference type="InterPro" id="IPR010998">
    <property type="entry name" value="Integrase_recombinase_N"/>
</dbReference>
<dbReference type="Proteomes" id="UP001183388">
    <property type="component" value="Unassembled WGS sequence"/>
</dbReference>
<evidence type="ECO:0000313" key="9">
    <source>
        <dbReference type="Proteomes" id="UP001183388"/>
    </source>
</evidence>
<evidence type="ECO:0000259" key="6">
    <source>
        <dbReference type="PROSITE" id="PS51898"/>
    </source>
</evidence>
<dbReference type="PANTHER" id="PTHR30629:SF2">
    <property type="entry name" value="PROPHAGE INTEGRASE INTS-RELATED"/>
    <property type="match status" value="1"/>
</dbReference>
<evidence type="ECO:0000256" key="5">
    <source>
        <dbReference type="PROSITE-ProRule" id="PRU01248"/>
    </source>
</evidence>
<keyword evidence="4" id="KW-0233">DNA recombination</keyword>
<reference evidence="9" key="1">
    <citation type="submission" date="2023-07" db="EMBL/GenBank/DDBJ databases">
        <title>30 novel species of actinomycetes from the DSMZ collection.</title>
        <authorList>
            <person name="Nouioui I."/>
        </authorList>
    </citation>
    <scope>NUCLEOTIDE SEQUENCE [LARGE SCALE GENOMIC DNA]</scope>
    <source>
        <strain evidence="9">DSM 44917</strain>
    </source>
</reference>
<accession>A0ABU2LB91</accession>
<evidence type="ECO:0000259" key="7">
    <source>
        <dbReference type="PROSITE" id="PS51900"/>
    </source>
</evidence>
<keyword evidence="2" id="KW-0229">DNA integration</keyword>
<comment type="caution">
    <text evidence="8">The sequence shown here is derived from an EMBL/GenBank/DDBJ whole genome shotgun (WGS) entry which is preliminary data.</text>
</comment>